<dbReference type="GO" id="GO:0020037">
    <property type="term" value="F:heme binding"/>
    <property type="evidence" value="ECO:0007669"/>
    <property type="project" value="InterPro"/>
</dbReference>
<dbReference type="PRINTS" id="PR00385">
    <property type="entry name" value="P450"/>
</dbReference>
<comment type="cofactor">
    <cofactor evidence="1 3">
        <name>heme</name>
        <dbReference type="ChEBI" id="CHEBI:30413"/>
    </cofactor>
</comment>
<dbReference type="GO" id="GO:0016705">
    <property type="term" value="F:oxidoreductase activity, acting on paired donors, with incorporation or reduction of molecular oxygen"/>
    <property type="evidence" value="ECO:0007669"/>
    <property type="project" value="InterPro"/>
</dbReference>
<dbReference type="PRINTS" id="PR00463">
    <property type="entry name" value="EP450I"/>
</dbReference>
<comment type="caution">
    <text evidence="5">The sequence shown here is derived from an EMBL/GenBank/DDBJ whole genome shotgun (WGS) entry which is preliminary data.</text>
</comment>
<feature type="binding site" description="axial binding residue" evidence="3">
    <location>
        <position position="390"/>
    </location>
    <ligand>
        <name>heme</name>
        <dbReference type="ChEBI" id="CHEBI:30413"/>
    </ligand>
    <ligandPart>
        <name>Fe</name>
        <dbReference type="ChEBI" id="CHEBI:18248"/>
    </ligandPart>
</feature>
<evidence type="ECO:0000313" key="5">
    <source>
        <dbReference type="EMBL" id="MBH8555092.1"/>
    </source>
</evidence>
<evidence type="ECO:0000256" key="1">
    <source>
        <dbReference type="ARBA" id="ARBA00001971"/>
    </source>
</evidence>
<keyword evidence="3 4" id="KW-0349">Heme</keyword>
<dbReference type="GO" id="GO:0004497">
    <property type="term" value="F:monooxygenase activity"/>
    <property type="evidence" value="ECO:0007669"/>
    <property type="project" value="UniProtKB-KW"/>
</dbReference>
<dbReference type="AlphaFoldDB" id="A0A8J7L5W2"/>
<keyword evidence="4" id="KW-0503">Monooxygenase</keyword>
<dbReference type="PANTHER" id="PTHR24305:SF166">
    <property type="entry name" value="CYTOCHROME P450 12A4, MITOCHONDRIAL-RELATED"/>
    <property type="match status" value="1"/>
</dbReference>
<accession>A0A8J7L5W2</accession>
<evidence type="ECO:0000256" key="4">
    <source>
        <dbReference type="RuleBase" id="RU000461"/>
    </source>
</evidence>
<dbReference type="EMBL" id="JAECZB010000092">
    <property type="protein sequence ID" value="MBH8555092.1"/>
    <property type="molecule type" value="Genomic_DNA"/>
</dbReference>
<keyword evidence="4" id="KW-0560">Oxidoreductase</keyword>
<evidence type="ECO:0000256" key="3">
    <source>
        <dbReference type="PIRSR" id="PIRSR602401-1"/>
    </source>
</evidence>
<name>A0A8J7L5W2_9CYAN</name>
<comment type="similarity">
    <text evidence="2 4">Belongs to the cytochrome P450 family.</text>
</comment>
<dbReference type="SUPFAM" id="SSF48264">
    <property type="entry name" value="Cytochrome P450"/>
    <property type="match status" value="1"/>
</dbReference>
<keyword evidence="3 4" id="KW-0479">Metal-binding</keyword>
<gene>
    <name evidence="5" type="ORF">I8751_22625</name>
</gene>
<organism evidence="5 6">
    <name type="scientific">Atlanticothrix silvestris CENA357</name>
    <dbReference type="NCBI Taxonomy" id="1725252"/>
    <lineage>
        <taxon>Bacteria</taxon>
        <taxon>Bacillati</taxon>
        <taxon>Cyanobacteriota</taxon>
        <taxon>Cyanophyceae</taxon>
        <taxon>Nostocales</taxon>
        <taxon>Nodulariaceae</taxon>
        <taxon>Atlanticothrix</taxon>
        <taxon>Atlanticothrix silvestris</taxon>
    </lineage>
</organism>
<dbReference type="CDD" id="cd11053">
    <property type="entry name" value="CYP110-like"/>
    <property type="match status" value="1"/>
</dbReference>
<keyword evidence="3 4" id="KW-0408">Iron</keyword>
<protein>
    <submittedName>
        <fullName evidence="5">Cytochrome P450</fullName>
    </submittedName>
</protein>
<proteinExistence type="inferred from homology"/>
<reference evidence="5 6" key="1">
    <citation type="journal article" date="2021" name="Int. J. Syst. Evol. Microbiol.">
        <title>Amazonocrinis nigriterrae gen. nov., sp. nov., Atlanticothrix silvestris gen. nov., sp. nov. and Dendronalium phyllosphericum gen. nov., sp. nov., nostocacean cyanobacteria from Brazilian environments.</title>
        <authorList>
            <person name="Alvarenga D.O."/>
            <person name="Andreote A.P.D."/>
            <person name="Branco L.H.Z."/>
            <person name="Delbaje E."/>
            <person name="Cruz R.B."/>
            <person name="Varani A.M."/>
            <person name="Fiore M.F."/>
        </authorList>
    </citation>
    <scope>NUCLEOTIDE SEQUENCE [LARGE SCALE GENOMIC DNA]</scope>
    <source>
        <strain evidence="5 6">CENA357</strain>
    </source>
</reference>
<dbReference type="Gene3D" id="1.10.630.10">
    <property type="entry name" value="Cytochrome P450"/>
    <property type="match status" value="1"/>
</dbReference>
<dbReference type="InterPro" id="IPR050121">
    <property type="entry name" value="Cytochrome_P450_monoxygenase"/>
</dbReference>
<dbReference type="InterPro" id="IPR001128">
    <property type="entry name" value="Cyt_P450"/>
</dbReference>
<evidence type="ECO:0000256" key="2">
    <source>
        <dbReference type="ARBA" id="ARBA00010617"/>
    </source>
</evidence>
<dbReference type="Proteomes" id="UP000599391">
    <property type="component" value="Unassembled WGS sequence"/>
</dbReference>
<sequence>MKLPNGPQYPALVQMLQWIISPMSFMEACAQRYGDIFTIQLNGPVVFVSNPQALQQMLASDTKEFAAPSDRNTAFEPMLGKNSLITISGEVHRRHRQLLMPPLHGDRMRTYGQVINNVTEQVISLWQIDKPFCVRSAMQLITMRVIMQAVFGLYEGPRAQELEEILAAMLNETSPFRVIQLYFPALQKDFGPKSSWGKFLRRRERVHQLLNAEIQERRDQPDPSRTDILSLLMAARDEAGQPMTDAELRDELMTLLVAGHETTATALTWALYWIHKSPSVREKLLQELDSLGDNPDSNSVFKAPYLNAVYCETLRIYPVGMLTFPRIVKTPVSLCGYELEPNTVVMGSIYLTHQREDLYPQHQQFKPERFLERQFSPYEYLPFGGGVRRCIGMAFAQFEMKVVLAKILTSQELALVDHRDVPPKRRGLVTAPARPIQMVVKSQHKPKSRTLETSTI</sequence>
<dbReference type="PROSITE" id="PS00086">
    <property type="entry name" value="CYTOCHROME_P450"/>
    <property type="match status" value="1"/>
</dbReference>
<dbReference type="InterPro" id="IPR017972">
    <property type="entry name" value="Cyt_P450_CS"/>
</dbReference>
<dbReference type="GO" id="GO:0005506">
    <property type="term" value="F:iron ion binding"/>
    <property type="evidence" value="ECO:0007669"/>
    <property type="project" value="InterPro"/>
</dbReference>
<keyword evidence="6" id="KW-1185">Reference proteome</keyword>
<dbReference type="PANTHER" id="PTHR24305">
    <property type="entry name" value="CYTOCHROME P450"/>
    <property type="match status" value="1"/>
</dbReference>
<dbReference type="Pfam" id="PF00067">
    <property type="entry name" value="p450"/>
    <property type="match status" value="1"/>
</dbReference>
<dbReference type="InterPro" id="IPR036396">
    <property type="entry name" value="Cyt_P450_sf"/>
</dbReference>
<dbReference type="InterPro" id="IPR002401">
    <property type="entry name" value="Cyt_P450_E_grp-I"/>
</dbReference>
<dbReference type="RefSeq" id="WP_214441317.1">
    <property type="nucleotide sequence ID" value="NZ_JAECZB010000092.1"/>
</dbReference>
<evidence type="ECO:0000313" key="6">
    <source>
        <dbReference type="Proteomes" id="UP000599391"/>
    </source>
</evidence>